<dbReference type="AlphaFoldDB" id="A0A8X8XMR5"/>
<comment type="similarity">
    <text evidence="1">Belongs to the senescence regulator S40 family.</text>
</comment>
<dbReference type="InterPro" id="IPR007608">
    <property type="entry name" value="Senescence_reg_S40"/>
</dbReference>
<reference evidence="2" key="1">
    <citation type="submission" date="2018-01" db="EMBL/GenBank/DDBJ databases">
        <authorList>
            <person name="Mao J.F."/>
        </authorList>
    </citation>
    <scope>NUCLEOTIDE SEQUENCE</scope>
    <source>
        <strain evidence="2">Huo1</strain>
        <tissue evidence="2">Leaf</tissue>
    </source>
</reference>
<comment type="caution">
    <text evidence="2">The sequence shown here is derived from an EMBL/GenBank/DDBJ whole genome shotgun (WGS) entry which is preliminary data.</text>
</comment>
<evidence type="ECO:0008006" key="4">
    <source>
        <dbReference type="Google" id="ProtNLM"/>
    </source>
</evidence>
<dbReference type="GO" id="GO:0010150">
    <property type="term" value="P:leaf senescence"/>
    <property type="evidence" value="ECO:0007669"/>
    <property type="project" value="UniProtKB-ARBA"/>
</dbReference>
<dbReference type="Proteomes" id="UP000298416">
    <property type="component" value="Unassembled WGS sequence"/>
</dbReference>
<dbReference type="Pfam" id="PF04520">
    <property type="entry name" value="Senescence_reg"/>
    <property type="match status" value="1"/>
</dbReference>
<evidence type="ECO:0000313" key="2">
    <source>
        <dbReference type="EMBL" id="KAG6416725.1"/>
    </source>
</evidence>
<dbReference type="EMBL" id="PNBA02000008">
    <property type="protein sequence ID" value="KAG6416725.1"/>
    <property type="molecule type" value="Genomic_DNA"/>
</dbReference>
<reference evidence="2" key="2">
    <citation type="submission" date="2020-08" db="EMBL/GenBank/DDBJ databases">
        <title>Plant Genome Project.</title>
        <authorList>
            <person name="Zhang R.-G."/>
        </authorList>
    </citation>
    <scope>NUCLEOTIDE SEQUENCE</scope>
    <source>
        <strain evidence="2">Huo1</strain>
        <tissue evidence="2">Leaf</tissue>
    </source>
</reference>
<name>A0A8X8XMR5_SALSN</name>
<evidence type="ECO:0000256" key="1">
    <source>
        <dbReference type="ARBA" id="ARBA00034773"/>
    </source>
</evidence>
<keyword evidence="3" id="KW-1185">Reference proteome</keyword>
<protein>
    <recommendedName>
        <fullName evidence="4">Senescence regulator S40</fullName>
    </recommendedName>
</protein>
<dbReference type="PANTHER" id="PTHR33083">
    <property type="entry name" value="EXPRESSED PROTEIN"/>
    <property type="match status" value="1"/>
</dbReference>
<accession>A0A8X8XMR5</accession>
<proteinExistence type="inferred from homology"/>
<gene>
    <name evidence="2" type="ORF">SASPL_124161</name>
</gene>
<organism evidence="2">
    <name type="scientific">Salvia splendens</name>
    <name type="common">Scarlet sage</name>
    <dbReference type="NCBI Taxonomy" id="180675"/>
    <lineage>
        <taxon>Eukaryota</taxon>
        <taxon>Viridiplantae</taxon>
        <taxon>Streptophyta</taxon>
        <taxon>Embryophyta</taxon>
        <taxon>Tracheophyta</taxon>
        <taxon>Spermatophyta</taxon>
        <taxon>Magnoliopsida</taxon>
        <taxon>eudicotyledons</taxon>
        <taxon>Gunneridae</taxon>
        <taxon>Pentapetalae</taxon>
        <taxon>asterids</taxon>
        <taxon>lamiids</taxon>
        <taxon>Lamiales</taxon>
        <taxon>Lamiaceae</taxon>
        <taxon>Nepetoideae</taxon>
        <taxon>Mentheae</taxon>
        <taxon>Salviinae</taxon>
        <taxon>Salvia</taxon>
        <taxon>Salvia subgen. Calosphace</taxon>
        <taxon>core Calosphace</taxon>
    </lineage>
</organism>
<evidence type="ECO:0000313" key="3">
    <source>
        <dbReference type="Proteomes" id="UP000298416"/>
    </source>
</evidence>
<dbReference type="PANTHER" id="PTHR33083:SF49">
    <property type="entry name" value="SENESCENCE REGULATOR"/>
    <property type="match status" value="1"/>
</dbReference>
<sequence length="155" mass="17238">MIKHSIIHPFLPINSSHFPPLPPLQLHPHFLTMAEEFDESEVVFSFCDEVGGGGGDFQLNSKEFKRKKMKTSVKKQKSTVPVSIPENVSWLRYADPDLEDCGGGEMVPPHVIVGRRVAGKMMAFSVCTGNGRTLKGRDLSQVRNSILRLTGFLET</sequence>